<evidence type="ECO:0000256" key="18">
    <source>
        <dbReference type="ARBA" id="ARBA00033405"/>
    </source>
</evidence>
<keyword evidence="6" id="KW-0050">Antiport</keyword>
<evidence type="ECO:0000256" key="6">
    <source>
        <dbReference type="ARBA" id="ARBA00022449"/>
    </source>
</evidence>
<feature type="domain" description="Cation efflux protein transmembrane" evidence="24">
    <location>
        <begin position="325"/>
        <end position="533"/>
    </location>
</feature>
<comment type="subcellular location">
    <subcellularLocation>
        <location evidence="3">Endoplasmic reticulum</location>
    </subcellularLocation>
    <subcellularLocation>
        <location evidence="2">Mitochondrion membrane</location>
        <topology evidence="2">Multi-pass membrane protein</topology>
    </subcellularLocation>
    <subcellularLocation>
        <location evidence="1">Nucleus</location>
    </subcellularLocation>
</comment>
<dbReference type="Proteomes" id="UP000677054">
    <property type="component" value="Unassembled WGS sequence"/>
</dbReference>
<evidence type="ECO:0000256" key="1">
    <source>
        <dbReference type="ARBA" id="ARBA00004123"/>
    </source>
</evidence>
<evidence type="ECO:0000259" key="24">
    <source>
        <dbReference type="Pfam" id="PF01545"/>
    </source>
</evidence>
<evidence type="ECO:0000256" key="11">
    <source>
        <dbReference type="ARBA" id="ARBA00022989"/>
    </source>
</evidence>
<evidence type="ECO:0000256" key="16">
    <source>
        <dbReference type="ARBA" id="ARBA00023163"/>
    </source>
</evidence>
<dbReference type="PANTHER" id="PTHR13414">
    <property type="entry name" value="HUEL-CATION TRANSPORTER"/>
    <property type="match status" value="1"/>
</dbReference>
<dbReference type="InterPro" id="IPR009061">
    <property type="entry name" value="DNA-bd_dom_put_sf"/>
</dbReference>
<feature type="transmembrane region" description="Helical" evidence="23">
    <location>
        <begin position="508"/>
        <end position="526"/>
    </location>
</feature>
<keyword evidence="13" id="KW-0406">Ion transport</keyword>
<dbReference type="Pfam" id="PF01545">
    <property type="entry name" value="Cation_efflux"/>
    <property type="match status" value="1"/>
</dbReference>
<comment type="similarity">
    <text evidence="4">Belongs to the cation diffusion facilitator (CDF) transporter (TC 2.A.4) family. SLC30A subfamily.</text>
</comment>
<evidence type="ECO:0000256" key="20">
    <source>
        <dbReference type="ARBA" id="ARBA00034922"/>
    </source>
</evidence>
<evidence type="ECO:0000256" key="21">
    <source>
        <dbReference type="ARBA" id="ARBA00048349"/>
    </source>
</evidence>
<protein>
    <recommendedName>
        <fullName evidence="19">Proton-coupled zinc antiporter SLC30A9, mitochondrial</fullName>
    </recommendedName>
    <alternativeName>
        <fullName evidence="18">Solute carrier family 30 member 9</fullName>
    </alternativeName>
    <alternativeName>
        <fullName evidence="20">Zinc transporter 9</fullName>
    </alternativeName>
</protein>
<dbReference type="GO" id="GO:0006882">
    <property type="term" value="P:intracellular zinc ion homeostasis"/>
    <property type="evidence" value="ECO:0007669"/>
    <property type="project" value="TreeGrafter"/>
</dbReference>
<dbReference type="GO" id="GO:0031966">
    <property type="term" value="C:mitochondrial membrane"/>
    <property type="evidence" value="ECO:0007669"/>
    <property type="project" value="UniProtKB-SubCell"/>
</dbReference>
<gene>
    <name evidence="25" type="ORF">DSTB1V02_LOCUS2698</name>
</gene>
<dbReference type="GO" id="GO:0008324">
    <property type="term" value="F:monoatomic cation transmembrane transporter activity"/>
    <property type="evidence" value="ECO:0007669"/>
    <property type="project" value="InterPro"/>
</dbReference>
<keyword evidence="10" id="KW-0864">Zinc transport</keyword>
<evidence type="ECO:0000256" key="7">
    <source>
        <dbReference type="ARBA" id="ARBA00022692"/>
    </source>
</evidence>
<evidence type="ECO:0000313" key="26">
    <source>
        <dbReference type="Proteomes" id="UP000677054"/>
    </source>
</evidence>
<evidence type="ECO:0000256" key="17">
    <source>
        <dbReference type="ARBA" id="ARBA00023242"/>
    </source>
</evidence>
<dbReference type="InterPro" id="IPR037129">
    <property type="entry name" value="XPA_sf"/>
</dbReference>
<dbReference type="PANTHER" id="PTHR13414:SF9">
    <property type="entry name" value="PROTON-COUPLED ZINC ANTIPORTER SLC30A9, MITOCHONDRIAL"/>
    <property type="match status" value="1"/>
</dbReference>
<proteinExistence type="inferred from homology"/>
<feature type="transmembrane region" description="Helical" evidence="23">
    <location>
        <begin position="323"/>
        <end position="344"/>
    </location>
</feature>
<reference evidence="25" key="1">
    <citation type="submission" date="2020-11" db="EMBL/GenBank/DDBJ databases">
        <authorList>
            <person name="Tran Van P."/>
        </authorList>
    </citation>
    <scope>NUCLEOTIDE SEQUENCE</scope>
</reference>
<dbReference type="OrthoDB" id="435980at2759"/>
<dbReference type="InterPro" id="IPR058533">
    <property type="entry name" value="Cation_efflux_TM"/>
</dbReference>
<keyword evidence="16" id="KW-0804">Transcription</keyword>
<accession>A0A7R8XAI4</accession>
<feature type="compositionally biased region" description="Polar residues" evidence="22">
    <location>
        <begin position="171"/>
        <end position="190"/>
    </location>
</feature>
<feature type="transmembrane region" description="Helical" evidence="23">
    <location>
        <begin position="426"/>
        <end position="448"/>
    </location>
</feature>
<evidence type="ECO:0000256" key="13">
    <source>
        <dbReference type="ARBA" id="ARBA00023065"/>
    </source>
</evidence>
<dbReference type="InterPro" id="IPR027469">
    <property type="entry name" value="Cation_efflux_TMD_sf"/>
</dbReference>
<feature type="transmembrane region" description="Helical" evidence="23">
    <location>
        <begin position="391"/>
        <end position="414"/>
    </location>
</feature>
<dbReference type="EMBL" id="LR899830">
    <property type="protein sequence ID" value="CAD7242746.1"/>
    <property type="molecule type" value="Genomic_DNA"/>
</dbReference>
<name>A0A7R8XAI4_9CRUS</name>
<dbReference type="CDD" id="cd21078">
    <property type="entry name" value="NTD_ZNT9"/>
    <property type="match status" value="1"/>
</dbReference>
<evidence type="ECO:0000256" key="14">
    <source>
        <dbReference type="ARBA" id="ARBA00023128"/>
    </source>
</evidence>
<feature type="region of interest" description="Disordered" evidence="22">
    <location>
        <begin position="154"/>
        <end position="203"/>
    </location>
</feature>
<feature type="compositionally biased region" description="Basic and acidic residues" evidence="22">
    <location>
        <begin position="154"/>
        <end position="170"/>
    </location>
</feature>
<evidence type="ECO:0000256" key="10">
    <source>
        <dbReference type="ARBA" id="ARBA00022906"/>
    </source>
</evidence>
<dbReference type="GO" id="GO:0006829">
    <property type="term" value="P:zinc ion transport"/>
    <property type="evidence" value="ECO:0007669"/>
    <property type="project" value="UniProtKB-KW"/>
</dbReference>
<comment type="catalytic activity">
    <reaction evidence="21">
        <text>Zn(2+)(in) + 2 H(+)(out) = Zn(2+)(out) + 2 H(+)(in)</text>
        <dbReference type="Rhea" id="RHEA:72627"/>
        <dbReference type="ChEBI" id="CHEBI:15378"/>
        <dbReference type="ChEBI" id="CHEBI:29105"/>
    </reaction>
</comment>
<dbReference type="SUPFAM" id="SSF161111">
    <property type="entry name" value="Cation efflux protein transmembrane domain-like"/>
    <property type="match status" value="1"/>
</dbReference>
<keyword evidence="17" id="KW-0539">Nucleus</keyword>
<dbReference type="InterPro" id="IPR040177">
    <property type="entry name" value="SLC30A9"/>
</dbReference>
<organism evidence="25">
    <name type="scientific">Darwinula stevensoni</name>
    <dbReference type="NCBI Taxonomy" id="69355"/>
    <lineage>
        <taxon>Eukaryota</taxon>
        <taxon>Metazoa</taxon>
        <taxon>Ecdysozoa</taxon>
        <taxon>Arthropoda</taxon>
        <taxon>Crustacea</taxon>
        <taxon>Oligostraca</taxon>
        <taxon>Ostracoda</taxon>
        <taxon>Podocopa</taxon>
        <taxon>Podocopida</taxon>
        <taxon>Darwinulocopina</taxon>
        <taxon>Darwinuloidea</taxon>
        <taxon>Darwinulidae</taxon>
        <taxon>Darwinula</taxon>
    </lineage>
</organism>
<evidence type="ECO:0000256" key="3">
    <source>
        <dbReference type="ARBA" id="ARBA00004240"/>
    </source>
</evidence>
<feature type="transmembrane region" description="Helical" evidence="23">
    <location>
        <begin position="482"/>
        <end position="502"/>
    </location>
</feature>
<keyword evidence="12" id="KW-0805">Transcription regulation</keyword>
<keyword evidence="7 23" id="KW-0812">Transmembrane</keyword>
<keyword evidence="11 23" id="KW-1133">Transmembrane helix</keyword>
<sequence>MEWASLPGLNCSKRLRMRSKVGSHLGLGPPMWTFHSYGLIPASRVTSWSKYSTALARLKCIGGASRMHHSLPRSQMSSVSVISWQLSHYESTSRTRSPCCLISDMWSANWLHPRQRLMHSKNRTTENGLASKILSEVLRTAEFLRSDHLFRHLASESNPKGDKRSEEKLSSRPSTAPKPSSASYGGTHTQQRGKQRLKASDDPTVERNFITAVRAMGEFLLKPQHLENLRKTLRRSPYENEPPITVFWRKDVEDKALEVWGSKDALDRERMSRKDEVKRRQQAVFYVKKLIRDMRQEEESAIRRKNLGPTPTALEKVRGSKRVVVTAIAINAANSIVKLVAWVITGSHSMFSEMLHSIADTLNQVILAVGIDQSIRRADMEHPYGYSPARYVASLISGVGIFCVGAGVSVYHGINGLIHPQEIHSLFWAYCILGGSFVSEGGTLILAINSIKNGAHIKNMTFFDYVMSGQDPSVNVVLLEDAAAVLGLGIAGMCMGLTSMTGSPIPDAIGSLLVGALLAQVSLFIISTNSTALVGRSIPHELLLKINNSLEQDRMIRAIHDVKGIDMGNSLIRYKAEIDIDGRELTRRYLDATDLEILLEEMKQMKNIDEVEAFLLKHGENIVDLLGAEIDRIESLLKKTYPEVRHCDLEVL</sequence>
<keyword evidence="8" id="KW-0256">Endoplasmic reticulum</keyword>
<keyword evidence="9" id="KW-0862">Zinc</keyword>
<dbReference type="EMBL" id="CAJPEV010000313">
    <property type="protein sequence ID" value="CAG0883824.1"/>
    <property type="molecule type" value="Genomic_DNA"/>
</dbReference>
<dbReference type="GO" id="GO:0015297">
    <property type="term" value="F:antiporter activity"/>
    <property type="evidence" value="ECO:0007669"/>
    <property type="project" value="UniProtKB-KW"/>
</dbReference>
<dbReference type="SUPFAM" id="SSF46955">
    <property type="entry name" value="Putative DNA-binding domain"/>
    <property type="match status" value="1"/>
</dbReference>
<dbReference type="Gene3D" id="1.20.1510.10">
    <property type="entry name" value="Cation efflux protein transmembrane domain"/>
    <property type="match status" value="1"/>
</dbReference>
<keyword evidence="14" id="KW-0496">Mitochondrion</keyword>
<evidence type="ECO:0000256" key="9">
    <source>
        <dbReference type="ARBA" id="ARBA00022833"/>
    </source>
</evidence>
<dbReference type="GO" id="GO:0005783">
    <property type="term" value="C:endoplasmic reticulum"/>
    <property type="evidence" value="ECO:0007669"/>
    <property type="project" value="UniProtKB-SubCell"/>
</dbReference>
<evidence type="ECO:0000256" key="19">
    <source>
        <dbReference type="ARBA" id="ARBA00034845"/>
    </source>
</evidence>
<evidence type="ECO:0000256" key="5">
    <source>
        <dbReference type="ARBA" id="ARBA00022448"/>
    </source>
</evidence>
<evidence type="ECO:0000256" key="2">
    <source>
        <dbReference type="ARBA" id="ARBA00004225"/>
    </source>
</evidence>
<evidence type="ECO:0000256" key="12">
    <source>
        <dbReference type="ARBA" id="ARBA00023015"/>
    </source>
</evidence>
<keyword evidence="15 23" id="KW-0472">Membrane</keyword>
<keyword evidence="5" id="KW-0813">Transport</keyword>
<dbReference type="GO" id="GO:0005634">
    <property type="term" value="C:nucleus"/>
    <property type="evidence" value="ECO:0007669"/>
    <property type="project" value="UniProtKB-SubCell"/>
</dbReference>
<evidence type="ECO:0000256" key="23">
    <source>
        <dbReference type="SAM" id="Phobius"/>
    </source>
</evidence>
<evidence type="ECO:0000256" key="22">
    <source>
        <dbReference type="SAM" id="MobiDB-lite"/>
    </source>
</evidence>
<dbReference type="InterPro" id="IPR002524">
    <property type="entry name" value="Cation_efflux"/>
</dbReference>
<dbReference type="Gene3D" id="3.90.530.10">
    <property type="entry name" value="XPA C-terminal domain"/>
    <property type="match status" value="1"/>
</dbReference>
<dbReference type="AlphaFoldDB" id="A0A7R8XAI4"/>
<evidence type="ECO:0000313" key="25">
    <source>
        <dbReference type="EMBL" id="CAD7242746.1"/>
    </source>
</evidence>
<evidence type="ECO:0000256" key="8">
    <source>
        <dbReference type="ARBA" id="ARBA00022824"/>
    </source>
</evidence>
<evidence type="ECO:0000256" key="15">
    <source>
        <dbReference type="ARBA" id="ARBA00023136"/>
    </source>
</evidence>
<keyword evidence="26" id="KW-1185">Reference proteome</keyword>
<dbReference type="NCBIfam" id="TIGR01297">
    <property type="entry name" value="CDF"/>
    <property type="match status" value="1"/>
</dbReference>
<evidence type="ECO:0000256" key="4">
    <source>
        <dbReference type="ARBA" id="ARBA00008873"/>
    </source>
</evidence>